<dbReference type="Gene3D" id="3.20.20.70">
    <property type="entry name" value="Aldolase class I"/>
    <property type="match status" value="1"/>
</dbReference>
<dbReference type="GO" id="GO:0005737">
    <property type="term" value="C:cytoplasm"/>
    <property type="evidence" value="ECO:0007669"/>
    <property type="project" value="TreeGrafter"/>
</dbReference>
<dbReference type="InterPro" id="IPR013785">
    <property type="entry name" value="Aldolase_TIM"/>
</dbReference>
<reference evidence="3 4" key="1">
    <citation type="submission" date="2007-10" db="EMBL/GenBank/DDBJ databases">
        <title>Complete sequence of Caldivirga maquilingensis IC-167.</title>
        <authorList>
            <consortium name="US DOE Joint Genome Institute"/>
            <person name="Copeland A."/>
            <person name="Lucas S."/>
            <person name="Lapidus A."/>
            <person name="Barry K."/>
            <person name="Glavina del Rio T."/>
            <person name="Dalin E."/>
            <person name="Tice H."/>
            <person name="Pitluck S."/>
            <person name="Saunders E."/>
            <person name="Brettin T."/>
            <person name="Bruce D."/>
            <person name="Detter J.C."/>
            <person name="Han C."/>
            <person name="Schmutz J."/>
            <person name="Larimer F."/>
            <person name="Land M."/>
            <person name="Hauser L."/>
            <person name="Kyrpides N."/>
            <person name="Ivanova N."/>
            <person name="Biddle J.F."/>
            <person name="Zhang Z."/>
            <person name="Fitz-Gibbon S.T."/>
            <person name="Lowe T.M."/>
            <person name="Saltikov C."/>
            <person name="House C.H."/>
            <person name="Richardson P."/>
        </authorList>
    </citation>
    <scope>NUCLEOTIDE SEQUENCE [LARGE SCALE GENOMIC DNA]</scope>
    <source>
        <strain evidence="4">ATCC 700844 / DSM 13496 / JCM 10307 / IC-167</strain>
    </source>
</reference>
<dbReference type="OrthoDB" id="52866at2157"/>
<accession>A8M908</accession>
<dbReference type="Pfam" id="PF00977">
    <property type="entry name" value="His_biosynth"/>
    <property type="match status" value="1"/>
</dbReference>
<dbReference type="eggNOG" id="arCOG00618">
    <property type="taxonomic scope" value="Archaea"/>
</dbReference>
<dbReference type="PANTHER" id="PTHR43090:SF2">
    <property type="entry name" value="1-(5-PHOSPHORIBOSYL)-5-[(5-PHOSPHORIBOSYLAMINO)METHYLIDENEAMINO] IMIDAZOLE-4-CARBOXAMIDE ISOMERASE"/>
    <property type="match status" value="1"/>
</dbReference>
<protein>
    <submittedName>
        <fullName evidence="3">Histidine biosynthesis protein</fullName>
    </submittedName>
</protein>
<organism evidence="3 4">
    <name type="scientific">Caldivirga maquilingensis (strain ATCC 700844 / DSM 13496 / JCM 10307 / IC-167)</name>
    <dbReference type="NCBI Taxonomy" id="397948"/>
    <lineage>
        <taxon>Archaea</taxon>
        <taxon>Thermoproteota</taxon>
        <taxon>Thermoprotei</taxon>
        <taxon>Thermoproteales</taxon>
        <taxon>Thermoproteaceae</taxon>
        <taxon>Caldivirga</taxon>
    </lineage>
</organism>
<keyword evidence="2" id="KW-0028">Amino-acid biosynthesis</keyword>
<dbReference type="GO" id="GO:0000105">
    <property type="term" value="P:L-histidine biosynthetic process"/>
    <property type="evidence" value="ECO:0007669"/>
    <property type="project" value="UniProtKB-KW"/>
</dbReference>
<dbReference type="EMBL" id="CP000852">
    <property type="protein sequence ID" value="ABW02227.1"/>
    <property type="molecule type" value="Genomic_DNA"/>
</dbReference>
<dbReference type="InterPro" id="IPR006062">
    <property type="entry name" value="His_biosynth"/>
</dbReference>
<dbReference type="InterPro" id="IPR044524">
    <property type="entry name" value="Isoase_HisA-like"/>
</dbReference>
<evidence type="ECO:0000313" key="4">
    <source>
        <dbReference type="Proteomes" id="UP000001137"/>
    </source>
</evidence>
<dbReference type="GeneID" id="5709481"/>
<keyword evidence="4" id="KW-1185">Reference proteome</keyword>
<dbReference type="GO" id="GO:0000162">
    <property type="term" value="P:L-tryptophan biosynthetic process"/>
    <property type="evidence" value="ECO:0007669"/>
    <property type="project" value="TreeGrafter"/>
</dbReference>
<dbReference type="HOGENOM" id="CLU_048577_1_2_2"/>
<evidence type="ECO:0000256" key="2">
    <source>
        <dbReference type="RuleBase" id="RU003657"/>
    </source>
</evidence>
<dbReference type="Proteomes" id="UP000001137">
    <property type="component" value="Chromosome"/>
</dbReference>
<name>A8M908_CALMQ</name>
<dbReference type="PANTHER" id="PTHR43090">
    <property type="entry name" value="1-(5-PHOSPHORIBOSYL)-5-[(5-PHOSPHORIBOSYLAMINO)METHYLIDENEAMINO] IMIDAZOLE-4-CARBOXAMIDE ISOMERASE"/>
    <property type="match status" value="1"/>
</dbReference>
<keyword evidence="2" id="KW-0368">Histidine biosynthesis</keyword>
<dbReference type="KEGG" id="cma:Cmaq_1401"/>
<dbReference type="GO" id="GO:0003949">
    <property type="term" value="F:1-(5-phosphoribosyl)-5-[(5-phosphoribosylamino)methylideneamino]imidazole-4-carboxamide isomerase activity"/>
    <property type="evidence" value="ECO:0007669"/>
    <property type="project" value="InterPro"/>
</dbReference>
<evidence type="ECO:0000256" key="1">
    <source>
        <dbReference type="ARBA" id="ARBA00009667"/>
    </source>
</evidence>
<sequence>MSRLVIPSIDLSNGLVVKRVRGVKGSELVKLNLNEALSLVKDYPFIHVVDLNGAELGKPINVDSIAKIGATVNGRCEVGGGVRVIEDAELLLKYCSRVVLGTVAVENPALLLNMINRLGVDKVAVSLDTDGEWLMTRGWGVRARRIMDALSNLPRVSAVIYTNVSVEGTGMGPRVNGELVKRLRDIGKEVYYAGGVSSCSDVEYLWGLGFDGVIIGYALYVKGVRCSA</sequence>
<dbReference type="AlphaFoldDB" id="A8M908"/>
<dbReference type="STRING" id="397948.Cmaq_1401"/>
<dbReference type="InterPro" id="IPR011060">
    <property type="entry name" value="RibuloseP-bd_barrel"/>
</dbReference>
<gene>
    <name evidence="3" type="ordered locus">Cmaq_1401</name>
</gene>
<proteinExistence type="inferred from homology"/>
<evidence type="ECO:0000313" key="3">
    <source>
        <dbReference type="EMBL" id="ABW02227.1"/>
    </source>
</evidence>
<dbReference type="RefSeq" id="WP_012186446.1">
    <property type="nucleotide sequence ID" value="NC_009954.1"/>
</dbReference>
<dbReference type="SUPFAM" id="SSF51366">
    <property type="entry name" value="Ribulose-phoshate binding barrel"/>
    <property type="match status" value="1"/>
</dbReference>
<comment type="similarity">
    <text evidence="1 2">Belongs to the HisA/HisF family.</text>
</comment>